<dbReference type="Pfam" id="PF03631">
    <property type="entry name" value="Virul_fac_BrkB"/>
    <property type="match status" value="1"/>
</dbReference>
<proteinExistence type="predicted"/>
<dbReference type="PIRSF" id="PIRSF035875">
    <property type="entry name" value="RNase_BN"/>
    <property type="match status" value="1"/>
</dbReference>
<organism evidence="7 8">
    <name type="scientific">Luteolibacter ambystomatis</name>
    <dbReference type="NCBI Taxonomy" id="2824561"/>
    <lineage>
        <taxon>Bacteria</taxon>
        <taxon>Pseudomonadati</taxon>
        <taxon>Verrucomicrobiota</taxon>
        <taxon>Verrucomicrobiia</taxon>
        <taxon>Verrucomicrobiales</taxon>
        <taxon>Verrucomicrobiaceae</taxon>
        <taxon>Luteolibacter</taxon>
    </lineage>
</organism>
<feature type="transmembrane region" description="Helical" evidence="6">
    <location>
        <begin position="29"/>
        <end position="52"/>
    </location>
</feature>
<evidence type="ECO:0000313" key="7">
    <source>
        <dbReference type="EMBL" id="QUE51102.1"/>
    </source>
</evidence>
<sequence length="293" mass="32301">MNPIPFIVTCRNIARLWERHRHTDNAAALAFYALISLAPLLLFGVTAAGVVLGEKAAHGELERQLNAVIGPDATMIVEGMLQSARIAPRSQPVAFAIAMFTLLYAGSHVLTKLRQSLNLVNEAAPADPARRWLGRLLSRALCASLILFFGVLLIAGSAMEGIAGYVTSQMDSPWVAKFNLQKESRWLTTFLLLTFAFTMILKILPRRRPLWRHAFVGAAFGALAAVSLKGLLDLYLRHTLWASIIGSGLTVLLFLFWLFLSIQAFLAGAELSAWLGRRSGRLIDRREQETPLP</sequence>
<reference evidence="7" key="1">
    <citation type="submission" date="2021-04" db="EMBL/GenBank/DDBJ databases">
        <title>Luteolibacter sp. 32A isolated from the skin of an Anderson's salamander (Ambystoma andersonii).</title>
        <authorList>
            <person name="Spergser J."/>
            <person name="Busse H.-J."/>
        </authorList>
    </citation>
    <scope>NUCLEOTIDE SEQUENCE</scope>
    <source>
        <strain evidence="7">32A</strain>
    </source>
</reference>
<feature type="transmembrane region" description="Helical" evidence="6">
    <location>
        <begin position="186"/>
        <end position="204"/>
    </location>
</feature>
<dbReference type="KEGG" id="lamb:KBB96_19880"/>
<keyword evidence="3 6" id="KW-0812">Transmembrane</keyword>
<feature type="transmembrane region" description="Helical" evidence="6">
    <location>
        <begin position="211"/>
        <end position="232"/>
    </location>
</feature>
<dbReference type="RefSeq" id="WP_211631241.1">
    <property type="nucleotide sequence ID" value="NZ_CP073100.1"/>
</dbReference>
<dbReference type="AlphaFoldDB" id="A0A975G856"/>
<evidence type="ECO:0000256" key="3">
    <source>
        <dbReference type="ARBA" id="ARBA00022692"/>
    </source>
</evidence>
<dbReference type="EMBL" id="CP073100">
    <property type="protein sequence ID" value="QUE51102.1"/>
    <property type="molecule type" value="Genomic_DNA"/>
</dbReference>
<evidence type="ECO:0000256" key="4">
    <source>
        <dbReference type="ARBA" id="ARBA00022989"/>
    </source>
</evidence>
<dbReference type="Proteomes" id="UP000676169">
    <property type="component" value="Chromosome"/>
</dbReference>
<evidence type="ECO:0000256" key="1">
    <source>
        <dbReference type="ARBA" id="ARBA00004651"/>
    </source>
</evidence>
<dbReference type="GO" id="GO:0005886">
    <property type="term" value="C:plasma membrane"/>
    <property type="evidence" value="ECO:0007669"/>
    <property type="project" value="UniProtKB-SubCell"/>
</dbReference>
<feature type="transmembrane region" description="Helical" evidence="6">
    <location>
        <begin position="140"/>
        <end position="166"/>
    </location>
</feature>
<evidence type="ECO:0000256" key="2">
    <source>
        <dbReference type="ARBA" id="ARBA00022475"/>
    </source>
</evidence>
<accession>A0A975G856</accession>
<gene>
    <name evidence="7" type="ORF">KBB96_19880</name>
</gene>
<keyword evidence="8" id="KW-1185">Reference proteome</keyword>
<evidence type="ECO:0000256" key="5">
    <source>
        <dbReference type="ARBA" id="ARBA00023136"/>
    </source>
</evidence>
<comment type="subcellular location">
    <subcellularLocation>
        <location evidence="1">Cell membrane</location>
        <topology evidence="1">Multi-pass membrane protein</topology>
    </subcellularLocation>
</comment>
<keyword evidence="5 6" id="KW-0472">Membrane</keyword>
<dbReference type="PANTHER" id="PTHR30213">
    <property type="entry name" value="INNER MEMBRANE PROTEIN YHJD"/>
    <property type="match status" value="1"/>
</dbReference>
<feature type="transmembrane region" description="Helical" evidence="6">
    <location>
        <begin position="93"/>
        <end position="111"/>
    </location>
</feature>
<name>A0A975G856_9BACT</name>
<protein>
    <submittedName>
        <fullName evidence="7">YihY/virulence factor BrkB family protein</fullName>
    </submittedName>
</protein>
<evidence type="ECO:0000256" key="6">
    <source>
        <dbReference type="SAM" id="Phobius"/>
    </source>
</evidence>
<dbReference type="InterPro" id="IPR017039">
    <property type="entry name" value="Virul_fac_BrkB"/>
</dbReference>
<dbReference type="PANTHER" id="PTHR30213:SF1">
    <property type="entry name" value="INNER MEMBRANE PROTEIN YHJD"/>
    <property type="match status" value="1"/>
</dbReference>
<keyword evidence="2" id="KW-1003">Cell membrane</keyword>
<keyword evidence="4 6" id="KW-1133">Transmembrane helix</keyword>
<evidence type="ECO:0000313" key="8">
    <source>
        <dbReference type="Proteomes" id="UP000676169"/>
    </source>
</evidence>